<dbReference type="AlphaFoldDB" id="A0A1G6KCK3"/>
<dbReference type="OrthoDB" id="5738083at2"/>
<dbReference type="InterPro" id="IPR052019">
    <property type="entry name" value="F420H2_bilvrd_red/Heme_oxyg"/>
</dbReference>
<dbReference type="SUPFAM" id="SSF50475">
    <property type="entry name" value="FMN-binding split barrel"/>
    <property type="match status" value="1"/>
</dbReference>
<dbReference type="EMBL" id="FMZZ01000001">
    <property type="protein sequence ID" value="SDC28571.1"/>
    <property type="molecule type" value="Genomic_DNA"/>
</dbReference>
<gene>
    <name evidence="3" type="ORF">SAMN05216174_101829</name>
</gene>
<accession>A0A1G6KCK3</accession>
<protein>
    <recommendedName>
        <fullName evidence="2">Pyridoxamine 5'-phosphate oxidase N-terminal domain-containing protein</fullName>
    </recommendedName>
</protein>
<keyword evidence="1" id="KW-0560">Oxidoreductase</keyword>
<reference evidence="4" key="1">
    <citation type="submission" date="2016-10" db="EMBL/GenBank/DDBJ databases">
        <authorList>
            <person name="Varghese N."/>
            <person name="Submissions S."/>
        </authorList>
    </citation>
    <scope>NUCLEOTIDE SEQUENCE [LARGE SCALE GENOMIC DNA]</scope>
    <source>
        <strain evidence="4">IBRC-M 10403</strain>
    </source>
</reference>
<dbReference type="RefSeq" id="WP_091448216.1">
    <property type="nucleotide sequence ID" value="NZ_FMZZ01000001.1"/>
</dbReference>
<dbReference type="PANTHER" id="PTHR35176">
    <property type="entry name" value="HEME OXYGENASE HI_0854-RELATED"/>
    <property type="match status" value="1"/>
</dbReference>
<dbReference type="GO" id="GO:0016627">
    <property type="term" value="F:oxidoreductase activity, acting on the CH-CH group of donors"/>
    <property type="evidence" value="ECO:0007669"/>
    <property type="project" value="TreeGrafter"/>
</dbReference>
<organism evidence="3 4">
    <name type="scientific">Actinokineospora iranica</name>
    <dbReference type="NCBI Taxonomy" id="1271860"/>
    <lineage>
        <taxon>Bacteria</taxon>
        <taxon>Bacillati</taxon>
        <taxon>Actinomycetota</taxon>
        <taxon>Actinomycetes</taxon>
        <taxon>Pseudonocardiales</taxon>
        <taxon>Pseudonocardiaceae</taxon>
        <taxon>Actinokineospora</taxon>
    </lineage>
</organism>
<dbReference type="Proteomes" id="UP000199501">
    <property type="component" value="Unassembled WGS sequence"/>
</dbReference>
<name>A0A1G6KCK3_9PSEU</name>
<dbReference type="Gene3D" id="2.30.110.10">
    <property type="entry name" value="Electron Transport, Fmn-binding Protein, Chain A"/>
    <property type="match status" value="1"/>
</dbReference>
<dbReference type="GO" id="GO:0070967">
    <property type="term" value="F:coenzyme F420 binding"/>
    <property type="evidence" value="ECO:0007669"/>
    <property type="project" value="TreeGrafter"/>
</dbReference>
<keyword evidence="4" id="KW-1185">Reference proteome</keyword>
<dbReference type="NCBIfam" id="TIGR03666">
    <property type="entry name" value="Rv2061_F420"/>
    <property type="match status" value="1"/>
</dbReference>
<evidence type="ECO:0000313" key="3">
    <source>
        <dbReference type="EMBL" id="SDC28571.1"/>
    </source>
</evidence>
<dbReference type="GO" id="GO:0005829">
    <property type="term" value="C:cytosol"/>
    <property type="evidence" value="ECO:0007669"/>
    <property type="project" value="TreeGrafter"/>
</dbReference>
<dbReference type="Pfam" id="PF01243">
    <property type="entry name" value="PNPOx_N"/>
    <property type="match status" value="1"/>
</dbReference>
<dbReference type="InterPro" id="IPR019965">
    <property type="entry name" value="PPOX_F420-dep_Rv2061_put"/>
</dbReference>
<dbReference type="InterPro" id="IPR012349">
    <property type="entry name" value="Split_barrel_FMN-bd"/>
</dbReference>
<evidence type="ECO:0000256" key="1">
    <source>
        <dbReference type="ARBA" id="ARBA00023002"/>
    </source>
</evidence>
<dbReference type="STRING" id="1271860.SAMN05216174_101829"/>
<proteinExistence type="predicted"/>
<feature type="domain" description="Pyridoxamine 5'-phosphate oxidase N-terminal" evidence="2">
    <location>
        <begin position="14"/>
        <end position="99"/>
    </location>
</feature>
<dbReference type="InterPro" id="IPR011576">
    <property type="entry name" value="Pyridox_Oxase_N"/>
</dbReference>
<dbReference type="PANTHER" id="PTHR35176:SF11">
    <property type="entry name" value="PYRIDOXAMINE 5'-PHOSPHATE OXIDASE FAMILY PROTEIN"/>
    <property type="match status" value="1"/>
</dbReference>
<evidence type="ECO:0000259" key="2">
    <source>
        <dbReference type="Pfam" id="PF01243"/>
    </source>
</evidence>
<sequence length="126" mass="13770">MDSDTVRLGDGKYLLVTTFKRDGTAVPTPVWVVRDGTELLFWTVANSGKVKRIRNNGRVEVAECDFRGAKSGPTTPGTARLLDADGSEHTRRLIQRKYGIVGRITMLGSRLRRGPNGTIGVAITLD</sequence>
<evidence type="ECO:0000313" key="4">
    <source>
        <dbReference type="Proteomes" id="UP000199501"/>
    </source>
</evidence>